<dbReference type="Proteomes" id="UP000008983">
    <property type="component" value="Unassembled WGS sequence"/>
</dbReference>
<proteinExistence type="predicted"/>
<dbReference type="EMBL" id="GL984109">
    <property type="protein sequence ID" value="EGR29744.1"/>
    <property type="molecule type" value="Genomic_DNA"/>
</dbReference>
<organism evidence="1 2">
    <name type="scientific">Ichthyophthirius multifiliis</name>
    <name type="common">White spot disease agent</name>
    <name type="synonym">Ich</name>
    <dbReference type="NCBI Taxonomy" id="5932"/>
    <lineage>
        <taxon>Eukaryota</taxon>
        <taxon>Sar</taxon>
        <taxon>Alveolata</taxon>
        <taxon>Ciliophora</taxon>
        <taxon>Intramacronucleata</taxon>
        <taxon>Oligohymenophorea</taxon>
        <taxon>Hymenostomatida</taxon>
        <taxon>Ophryoglenina</taxon>
        <taxon>Ichthyophthirius</taxon>
    </lineage>
</organism>
<gene>
    <name evidence="1" type="ORF">IMG5_149270</name>
</gene>
<protein>
    <submittedName>
        <fullName evidence="1">Uncharacterized protein</fullName>
    </submittedName>
</protein>
<dbReference type="InParanoid" id="G0QYF8"/>
<dbReference type="GeneID" id="14905852"/>
<dbReference type="RefSeq" id="XP_004030980.1">
    <property type="nucleotide sequence ID" value="XM_004030932.1"/>
</dbReference>
<name>G0QYF8_ICHMU</name>
<dbReference type="AlphaFoldDB" id="G0QYF8"/>
<keyword evidence="2" id="KW-1185">Reference proteome</keyword>
<reference evidence="1 2" key="1">
    <citation type="submission" date="2011-07" db="EMBL/GenBank/DDBJ databases">
        <authorList>
            <person name="Coyne R."/>
            <person name="Brami D."/>
            <person name="Johnson J."/>
            <person name="Hostetler J."/>
            <person name="Hannick L."/>
            <person name="Clark T."/>
            <person name="Cassidy-Hanley D."/>
            <person name="Inman J."/>
        </authorList>
    </citation>
    <scope>NUCLEOTIDE SEQUENCE [LARGE SCALE GENOMIC DNA]</scope>
    <source>
        <strain evidence="1 2">G5</strain>
    </source>
</reference>
<evidence type="ECO:0000313" key="1">
    <source>
        <dbReference type="EMBL" id="EGR29744.1"/>
    </source>
</evidence>
<sequence>MNLQKAPALQQFSFLDIPKLPFTQKSIANSFRKKTRKYSPAVVGLHVINGTSYKKGLPKNINYGQEDFSIPQCLQQANLTIALEIQYPQNITKKLKLLNHQKVFEQAGKGILKKLKKTVNAAQMEYKTFHKILPNLSLVHFSVIKTYSKFQTLWDTKTDSHNKLFLMIFDIMHKIVVQQKKHQKKLQNIYMNQVEKNPQQQVFHMVLY</sequence>
<accession>G0QYF8</accession>
<evidence type="ECO:0000313" key="2">
    <source>
        <dbReference type="Proteomes" id="UP000008983"/>
    </source>
</evidence>